<dbReference type="EMBL" id="JAGETO010000219">
    <property type="protein sequence ID" value="MBO2029670.1"/>
    <property type="molecule type" value="Genomic_DNA"/>
</dbReference>
<evidence type="ECO:0000313" key="2">
    <source>
        <dbReference type="Proteomes" id="UP000664620"/>
    </source>
</evidence>
<sequence length="90" mass="10699">MRRDAEIEIARINALKIPCYFFFIEQFDEQPFKVARGIFMDLWWLANDESCLRHQAFWHSWQGPLLEGQQSNNITLIDVLEGVHAYRRAS</sequence>
<evidence type="ECO:0000313" key="1">
    <source>
        <dbReference type="EMBL" id="MBO2029670.1"/>
    </source>
</evidence>
<dbReference type="Proteomes" id="UP000664620">
    <property type="component" value="Unassembled WGS sequence"/>
</dbReference>
<proteinExistence type="predicted"/>
<gene>
    <name evidence="1" type="ORF">J4734_26415</name>
</gene>
<reference evidence="1" key="1">
    <citation type="submission" date="2021-03" db="EMBL/GenBank/DDBJ databases">
        <title>Molecular epidemiology and mechanisms of colistin and carbapenem resistance in Enterobacteriaceae from clinical isolates, the environment and porcine samples in Pretoria, South Africa.</title>
        <authorList>
            <person name="Bogoshi D."/>
            <person name="Mbelle N.M."/>
            <person name="Naidoo V."/>
            <person name="Osei Sekyere J."/>
        </authorList>
    </citation>
    <scope>NUCLEOTIDE SEQUENCE</scope>
    <source>
        <strain evidence="1">C034</strain>
    </source>
</reference>
<name>A0A939NSF1_KLEPN</name>
<protein>
    <submittedName>
        <fullName evidence="1">Uncharacterized protein</fullName>
    </submittedName>
</protein>
<accession>A0A939NSF1</accession>
<organism evidence="1 2">
    <name type="scientific">Klebsiella pneumoniae</name>
    <dbReference type="NCBI Taxonomy" id="573"/>
    <lineage>
        <taxon>Bacteria</taxon>
        <taxon>Pseudomonadati</taxon>
        <taxon>Pseudomonadota</taxon>
        <taxon>Gammaproteobacteria</taxon>
        <taxon>Enterobacterales</taxon>
        <taxon>Enterobacteriaceae</taxon>
        <taxon>Klebsiella/Raoultella group</taxon>
        <taxon>Klebsiella</taxon>
        <taxon>Klebsiella pneumoniae complex</taxon>
    </lineage>
</organism>
<comment type="caution">
    <text evidence="1">The sequence shown here is derived from an EMBL/GenBank/DDBJ whole genome shotgun (WGS) entry which is preliminary data.</text>
</comment>
<dbReference type="AlphaFoldDB" id="A0A939NSF1"/>